<dbReference type="CDD" id="cd04301">
    <property type="entry name" value="NAT_SF"/>
    <property type="match status" value="1"/>
</dbReference>
<dbReference type="AlphaFoldDB" id="A0A813T8Z7"/>
<dbReference type="InterPro" id="IPR016181">
    <property type="entry name" value="Acyl_CoA_acyltransferase"/>
</dbReference>
<evidence type="ECO:0000256" key="4">
    <source>
        <dbReference type="SAM" id="MobiDB-lite"/>
    </source>
</evidence>
<dbReference type="InterPro" id="IPR038746">
    <property type="entry name" value="Atat"/>
</dbReference>
<comment type="caution">
    <text evidence="3">Lacks conserved residue(s) required for the propagation of feature annotation.</text>
</comment>
<keyword evidence="1 3" id="KW-0808">Transferase</keyword>
<gene>
    <name evidence="7" type="ORF">EDS130_LOCUS27585</name>
    <name evidence="6" type="ORF">XAT740_LOCUS3280</name>
</gene>
<dbReference type="GO" id="GO:0048666">
    <property type="term" value="P:neuron development"/>
    <property type="evidence" value="ECO:0007669"/>
    <property type="project" value="UniProtKB-UniRule"/>
</dbReference>
<dbReference type="GO" id="GO:0005874">
    <property type="term" value="C:microtubule"/>
    <property type="evidence" value="ECO:0007669"/>
    <property type="project" value="InterPro"/>
</dbReference>
<comment type="similarity">
    <text evidence="3">Belongs to the acetyltransferase ATAT1 family.</text>
</comment>
<dbReference type="Proteomes" id="UP000663852">
    <property type="component" value="Unassembled WGS sequence"/>
</dbReference>
<dbReference type="PROSITE" id="PS51730">
    <property type="entry name" value="GNAT_ATAT"/>
    <property type="match status" value="1"/>
</dbReference>
<name>A0A813T8Z7_ADIRI</name>
<dbReference type="EMBL" id="CAJNOR010000124">
    <property type="protein sequence ID" value="CAF0807307.1"/>
    <property type="molecule type" value="Genomic_DNA"/>
</dbReference>
<dbReference type="GO" id="GO:0070507">
    <property type="term" value="P:regulation of microtubule cytoskeleton organization"/>
    <property type="evidence" value="ECO:0007669"/>
    <property type="project" value="UniProtKB-UniRule"/>
</dbReference>
<feature type="compositionally biased region" description="Low complexity" evidence="4">
    <location>
        <begin position="294"/>
        <end position="312"/>
    </location>
</feature>
<feature type="region of interest" description="Disordered" evidence="4">
    <location>
        <begin position="196"/>
        <end position="227"/>
    </location>
</feature>
<evidence type="ECO:0000313" key="7">
    <source>
        <dbReference type="EMBL" id="CAF1243530.1"/>
    </source>
</evidence>
<feature type="region of interest" description="Disordered" evidence="4">
    <location>
        <begin position="288"/>
        <end position="320"/>
    </location>
</feature>
<feature type="domain" description="N-acetyltransferase" evidence="5">
    <location>
        <begin position="1"/>
        <end position="185"/>
    </location>
</feature>
<dbReference type="OrthoDB" id="447510at2759"/>
<sequence length="320" mass="36710">MEFPFDINQVLPLELTIINGDYRVLNPGESIRILALEKLTSIIDAMGDASFKAQGLYGPITTARKLRMSDHHLYIIKKSDDNNNKGSVVGILKVGPKHLYIYDTNGQVYERTPLCVLDFYVHESKQRLGYGKKLFDTMLSFEKCVPHELPVDRPSNKCLAFLHKHYNLSSPIHLVNNFVVYQGFFTQSVDANSKEKSSSLKEPVQSSTSWLVPSQRQHSSSQERNERLKRLVDENRLFDKREPVSYYSTSYDRHFNQNAAVQEIKHNAQSAKYTPRSYSQVFNQNHSNQHTSLTKSTTNQSQQRTTNSSSSTWRIFGIPQ</sequence>
<dbReference type="EMBL" id="CAJNOJ010000175">
    <property type="protein sequence ID" value="CAF1243530.1"/>
    <property type="molecule type" value="Genomic_DNA"/>
</dbReference>
<dbReference type="SUPFAM" id="SSF55729">
    <property type="entry name" value="Acyl-CoA N-acyltransferases (Nat)"/>
    <property type="match status" value="1"/>
</dbReference>
<dbReference type="InterPro" id="IPR007965">
    <property type="entry name" value="GNAT_ATAT"/>
</dbReference>
<dbReference type="HAMAP" id="MF_03130">
    <property type="entry name" value="mec17"/>
    <property type="match status" value="1"/>
</dbReference>
<evidence type="ECO:0000313" key="8">
    <source>
        <dbReference type="Proteomes" id="UP000663828"/>
    </source>
</evidence>
<proteinExistence type="inferred from homology"/>
<accession>A0A813T8Z7</accession>
<comment type="function">
    <text evidence="3">Specifically acetylates 'Lys-40' in alpha-tubulin on the lumenal side of microtubules. Promotes microtubule destabilization and accelerates microtubule dynamics; this activity may be independent of acetylation activity. Acetylates alpha-tubulin with a slow enzymatic rate, due to a catalytic site that is not optimized for acetyl transfer. Enters the microtubule through each end and diffuses quickly throughout the lumen of microtubules. Acetylates only long/old microtubules because of its slow acetylation rate since it does not have time to act on dynamically unstable microtubules before the enzyme is released.</text>
</comment>
<feature type="site" description="Crucial for catalytic activity" evidence="3">
    <location>
        <position position="54"/>
    </location>
</feature>
<keyword evidence="8" id="KW-1185">Reference proteome</keyword>
<evidence type="ECO:0000256" key="1">
    <source>
        <dbReference type="ARBA" id="ARBA00022679"/>
    </source>
</evidence>
<dbReference type="EC" id="2.3.1.108" evidence="3"/>
<dbReference type="GO" id="GO:0019799">
    <property type="term" value="F:tubulin N-acetyltransferase activity"/>
    <property type="evidence" value="ECO:0007669"/>
    <property type="project" value="UniProtKB-UniRule"/>
</dbReference>
<comment type="catalytic activity">
    <reaction evidence="3">
        <text>L-lysyl-[alpha-tubulin] + acetyl-CoA = N(6)-acetyl-L-lysyl-[alpha-tubulin] + CoA + H(+)</text>
        <dbReference type="Rhea" id="RHEA:15277"/>
        <dbReference type="Rhea" id="RHEA-COMP:11278"/>
        <dbReference type="Rhea" id="RHEA-COMP:11279"/>
        <dbReference type="ChEBI" id="CHEBI:15378"/>
        <dbReference type="ChEBI" id="CHEBI:29969"/>
        <dbReference type="ChEBI" id="CHEBI:57287"/>
        <dbReference type="ChEBI" id="CHEBI:57288"/>
        <dbReference type="ChEBI" id="CHEBI:61930"/>
        <dbReference type="EC" id="2.3.1.108"/>
    </reaction>
</comment>
<evidence type="ECO:0000259" key="5">
    <source>
        <dbReference type="PROSITE" id="PS51730"/>
    </source>
</evidence>
<feature type="binding site" evidence="3">
    <location>
        <begin position="119"/>
        <end position="132"/>
    </location>
    <ligand>
        <name>acetyl-CoA</name>
        <dbReference type="ChEBI" id="CHEBI:57288"/>
    </ligand>
</feature>
<evidence type="ECO:0000313" key="6">
    <source>
        <dbReference type="EMBL" id="CAF0807307.1"/>
    </source>
</evidence>
<organism evidence="6 8">
    <name type="scientific">Adineta ricciae</name>
    <name type="common">Rotifer</name>
    <dbReference type="NCBI Taxonomy" id="249248"/>
    <lineage>
        <taxon>Eukaryota</taxon>
        <taxon>Metazoa</taxon>
        <taxon>Spiralia</taxon>
        <taxon>Gnathifera</taxon>
        <taxon>Rotifera</taxon>
        <taxon>Eurotatoria</taxon>
        <taxon>Bdelloidea</taxon>
        <taxon>Adinetida</taxon>
        <taxon>Adinetidae</taxon>
        <taxon>Adineta</taxon>
    </lineage>
</organism>
<dbReference type="Proteomes" id="UP000663828">
    <property type="component" value="Unassembled WGS sequence"/>
</dbReference>
<keyword evidence="2 3" id="KW-0012">Acyltransferase</keyword>
<dbReference type="Gene3D" id="3.40.630.30">
    <property type="match status" value="1"/>
</dbReference>
<reference evidence="6" key="1">
    <citation type="submission" date="2021-02" db="EMBL/GenBank/DDBJ databases">
        <authorList>
            <person name="Nowell W R."/>
        </authorList>
    </citation>
    <scope>NUCLEOTIDE SEQUENCE</scope>
</reference>
<feature type="compositionally biased region" description="Polar residues" evidence="4">
    <location>
        <begin position="204"/>
        <end position="220"/>
    </location>
</feature>
<dbReference type="PANTHER" id="PTHR12327">
    <property type="entry name" value="ALPHA-TUBULIN N-ACETYLTRANSFERASE 1"/>
    <property type="match status" value="1"/>
</dbReference>
<evidence type="ECO:0000256" key="3">
    <source>
        <dbReference type="HAMAP-Rule" id="MF_03130"/>
    </source>
</evidence>
<dbReference type="PANTHER" id="PTHR12327:SF0">
    <property type="entry name" value="ALPHA-TUBULIN N-ACETYLTRANSFERASE 1"/>
    <property type="match status" value="1"/>
</dbReference>
<comment type="caution">
    <text evidence="6">The sequence shown here is derived from an EMBL/GenBank/DDBJ whole genome shotgun (WGS) entry which is preliminary data.</text>
</comment>
<dbReference type="Pfam" id="PF05301">
    <property type="entry name" value="Acetyltransf_16"/>
    <property type="match status" value="1"/>
</dbReference>
<protein>
    <recommendedName>
        <fullName evidence="3">Alpha-tubulin N-acetyltransferase</fullName>
        <shortName evidence="3">Alpha-TAT</shortName>
        <shortName evidence="3">TAT</shortName>
        <ecNumber evidence="3">2.3.1.108</ecNumber>
    </recommendedName>
    <alternativeName>
        <fullName evidence="3">Acetyltransferase mec-17 homolog</fullName>
    </alternativeName>
</protein>
<evidence type="ECO:0000256" key="2">
    <source>
        <dbReference type="ARBA" id="ARBA00023315"/>
    </source>
</evidence>